<sequence length="182" mass="20081">MSETTFEVYNFYITEAGESLLLDAQFGGSQVKLTHIAVGTESYDPSTKVNQTALVSEVDRAEVRSFKRVDKTLQMAAIFDNPDKAYNVGEISLVTEEGVHFAVYSRPGKLIGAKTNAGRFMPRFGMAVDLIPSEAINVSLAGDNLNLVLTPELARFTLAQIRSSRVQISILHREVKQIINQN</sequence>
<dbReference type="EMBL" id="JABBPG010000002">
    <property type="protein sequence ID" value="NOU50001.1"/>
    <property type="molecule type" value="Genomic_DNA"/>
</dbReference>
<dbReference type="InterPro" id="IPR022225">
    <property type="entry name" value="Phage_tail_fibre_N"/>
</dbReference>
<feature type="domain" description="Phage tail fibre protein N-terminal" evidence="1">
    <location>
        <begin position="9"/>
        <end position="72"/>
    </location>
</feature>
<organism evidence="2 3">
    <name type="scientific">Pseudoalteromonas caenipelagi</name>
    <dbReference type="NCBI Taxonomy" id="2726988"/>
    <lineage>
        <taxon>Bacteria</taxon>
        <taxon>Pseudomonadati</taxon>
        <taxon>Pseudomonadota</taxon>
        <taxon>Gammaproteobacteria</taxon>
        <taxon>Alteromonadales</taxon>
        <taxon>Pseudoalteromonadaceae</taxon>
        <taxon>Pseudoalteromonas</taxon>
    </lineage>
</organism>
<dbReference type="Proteomes" id="UP000586305">
    <property type="component" value="Unassembled WGS sequence"/>
</dbReference>
<protein>
    <recommendedName>
        <fullName evidence="1">Phage tail fibre protein N-terminal domain-containing protein</fullName>
    </recommendedName>
</protein>
<comment type="caution">
    <text evidence="2">The sequence shown here is derived from an EMBL/GenBank/DDBJ whole genome shotgun (WGS) entry which is preliminary data.</text>
</comment>
<accession>A0A849VE74</accession>
<evidence type="ECO:0000313" key="2">
    <source>
        <dbReference type="EMBL" id="NOU50001.1"/>
    </source>
</evidence>
<dbReference type="AlphaFoldDB" id="A0A849VE74"/>
<name>A0A849VE74_9GAMM</name>
<evidence type="ECO:0000313" key="3">
    <source>
        <dbReference type="Proteomes" id="UP000586305"/>
    </source>
</evidence>
<keyword evidence="3" id="KW-1185">Reference proteome</keyword>
<dbReference type="Pfam" id="PF12571">
    <property type="entry name" value="Phage_tail_fib"/>
    <property type="match status" value="1"/>
</dbReference>
<gene>
    <name evidence="2" type="ORF">HG263_05550</name>
</gene>
<dbReference type="RefSeq" id="WP_171625083.1">
    <property type="nucleotide sequence ID" value="NZ_JABBPG010000002.1"/>
</dbReference>
<proteinExistence type="predicted"/>
<evidence type="ECO:0000259" key="1">
    <source>
        <dbReference type="Pfam" id="PF12571"/>
    </source>
</evidence>
<reference evidence="2 3" key="1">
    <citation type="submission" date="2020-04" db="EMBL/GenBank/DDBJ databases">
        <title>Pseudoalteromonas caenipelagi sp. nov., isolated from a tidal flat.</title>
        <authorList>
            <person name="Park S."/>
            <person name="Yoon J.-H."/>
        </authorList>
    </citation>
    <scope>NUCLEOTIDE SEQUENCE [LARGE SCALE GENOMIC DNA]</scope>
    <source>
        <strain evidence="2 3">JBTF-M23</strain>
    </source>
</reference>